<dbReference type="Proteomes" id="UP000284451">
    <property type="component" value="Unassembled WGS sequence"/>
</dbReference>
<proteinExistence type="predicted"/>
<evidence type="ECO:0000313" key="2">
    <source>
        <dbReference type="Proteomes" id="UP000284451"/>
    </source>
</evidence>
<reference evidence="1 2" key="1">
    <citation type="submission" date="2019-01" db="EMBL/GenBank/DDBJ databases">
        <title>Sinorhodobacter populi sp. nov. isolated from the symptomatic bark tissue of Populus euramericana canker.</title>
        <authorList>
            <person name="Xu G."/>
        </authorList>
    </citation>
    <scope>NUCLEOTIDE SEQUENCE [LARGE SCALE GENOMIC DNA]</scope>
    <source>
        <strain evidence="1 2">07D10-4-3</strain>
    </source>
</reference>
<dbReference type="RefSeq" id="WP_128232741.1">
    <property type="nucleotide sequence ID" value="NZ_SAUY01000015.1"/>
</dbReference>
<name>A0A443KCS4_9RHOB</name>
<gene>
    <name evidence="1" type="ORF">D2T29_12755</name>
</gene>
<dbReference type="AlphaFoldDB" id="A0A443KCS4"/>
<organism evidence="1 2">
    <name type="scientific">Paenirhodobacter populi</name>
    <dbReference type="NCBI Taxonomy" id="2306993"/>
    <lineage>
        <taxon>Bacteria</taxon>
        <taxon>Pseudomonadati</taxon>
        <taxon>Pseudomonadota</taxon>
        <taxon>Alphaproteobacteria</taxon>
        <taxon>Rhodobacterales</taxon>
        <taxon>Rhodobacter group</taxon>
        <taxon>Paenirhodobacter</taxon>
    </lineage>
</organism>
<comment type="caution">
    <text evidence="1">The sequence shown here is derived from an EMBL/GenBank/DDBJ whole genome shotgun (WGS) entry which is preliminary data.</text>
</comment>
<evidence type="ECO:0000313" key="1">
    <source>
        <dbReference type="EMBL" id="RWR30535.1"/>
    </source>
</evidence>
<accession>A0A443KCS4</accession>
<dbReference type="EMBL" id="SAUY01000015">
    <property type="protein sequence ID" value="RWR30535.1"/>
    <property type="molecule type" value="Genomic_DNA"/>
</dbReference>
<sequence length="133" mass="14328">MLIEIVYQPNGVALFTLAYDRPALEGTDKQIAWATDIRAIAEAEIIGALAKQAGVAANRYDTRIPSIAPLAVESAAEAVATINGLLAREMRGITMAQIITEALRTTSASDWIDARYSDARKLLTDAAQRVQGR</sequence>
<protein>
    <submittedName>
        <fullName evidence="1">Uncharacterized protein</fullName>
    </submittedName>
</protein>
<reference evidence="1 2" key="2">
    <citation type="submission" date="2019-01" db="EMBL/GenBank/DDBJ databases">
        <authorList>
            <person name="Li Y."/>
        </authorList>
    </citation>
    <scope>NUCLEOTIDE SEQUENCE [LARGE SCALE GENOMIC DNA]</scope>
    <source>
        <strain evidence="1 2">07D10-4-3</strain>
    </source>
</reference>